<evidence type="ECO:0000313" key="2">
    <source>
        <dbReference type="Proteomes" id="UP000324974"/>
    </source>
</evidence>
<dbReference type="Proteomes" id="UP000324974">
    <property type="component" value="Chromosome"/>
</dbReference>
<keyword evidence="2" id="KW-1185">Reference proteome</keyword>
<dbReference type="KEGG" id="lrs:PX52LOC_04054"/>
<dbReference type="AlphaFoldDB" id="A0A5C1AJK1"/>
<name>A0A5C1AJK1_9BACT</name>
<gene>
    <name evidence="1" type="ORF">PX52LOC_04054</name>
</gene>
<proteinExistence type="predicted"/>
<organism evidence="1 2">
    <name type="scientific">Limnoglobus roseus</name>
    <dbReference type="NCBI Taxonomy" id="2598579"/>
    <lineage>
        <taxon>Bacteria</taxon>
        <taxon>Pseudomonadati</taxon>
        <taxon>Planctomycetota</taxon>
        <taxon>Planctomycetia</taxon>
        <taxon>Gemmatales</taxon>
        <taxon>Gemmataceae</taxon>
        <taxon>Limnoglobus</taxon>
    </lineage>
</organism>
<evidence type="ECO:0000313" key="1">
    <source>
        <dbReference type="EMBL" id="QEL17078.1"/>
    </source>
</evidence>
<protein>
    <submittedName>
        <fullName evidence="1">Uncharacterized protein</fullName>
    </submittedName>
</protein>
<reference evidence="2" key="1">
    <citation type="submission" date="2019-08" db="EMBL/GenBank/DDBJ databases">
        <title>Limnoglobus roseus gen. nov., sp. nov., a novel freshwater planctomycete with a giant genome from the family Gemmataceae.</title>
        <authorList>
            <person name="Kulichevskaya I.S."/>
            <person name="Naumoff D.G."/>
            <person name="Miroshnikov K."/>
            <person name="Ivanova A."/>
            <person name="Philippov D.A."/>
            <person name="Hakobyan A."/>
            <person name="Rijpstra I.C."/>
            <person name="Sinninghe Damste J.S."/>
            <person name="Liesack W."/>
            <person name="Dedysh S.N."/>
        </authorList>
    </citation>
    <scope>NUCLEOTIDE SEQUENCE [LARGE SCALE GENOMIC DNA]</scope>
    <source>
        <strain evidence="2">PX52</strain>
    </source>
</reference>
<dbReference type="EMBL" id="CP042425">
    <property type="protein sequence ID" value="QEL17078.1"/>
    <property type="molecule type" value="Genomic_DNA"/>
</dbReference>
<sequence>MISYFVSPFFAPVVTTCVVQRCCPRVAIPDYFTRDLQEMLDSAFRRDGPGSLKTVGTITIGPRSAPTLETAVTDDEVRSFVTIFRRLYMENEPANFLKATDVFIRAMGDHPYGRWVAGVAAEYRSQLAGPPDVPPFLSPGTCTFTTKRLIDVFLYTQYAHQPDAKRQRQFSECLTEVYGHRSVLTWLFFTTIWQASLVMGNAGRVISGWFGRYCQEHGITPDVLNSLRHDHSGLGAAEKAADRQARLFREKVDALAMDIWRQHGCPEAGPGQFVALAREQLERALGRGSLYVEGQP</sequence>
<accession>A0A5C1AJK1</accession>